<protein>
    <submittedName>
        <fullName evidence="2">Uncharacterized protein (DUF2336 family)</fullName>
    </submittedName>
</protein>
<keyword evidence="3" id="KW-1185">Reference proteome</keyword>
<evidence type="ECO:0000256" key="1">
    <source>
        <dbReference type="SAM" id="MobiDB-lite"/>
    </source>
</evidence>
<dbReference type="InterPro" id="IPR019285">
    <property type="entry name" value="DUF2336"/>
</dbReference>
<feature type="region of interest" description="Disordered" evidence="1">
    <location>
        <begin position="1"/>
        <end position="24"/>
    </location>
</feature>
<sequence>MNNQPTAGQATPGQATADRLSKEDVARLLSDPSPHGRSELAVKVAQQFTGAALSDAERKLAEDIIRVMARDAVVRVRQSLAENLKASPSLPRDVALTLARDVEAVAIPVLSVSTVLTDADLVEIVRTGTDAKHTAIAQRPAVPASVADALIETASEGAVAALVANSGAELGEKSLGRVIDRFAGSEAVGDPLVHRPKLPITIAERLVAVVSETLRQHLVTNHELPAKVAADLILQSRERATVSLFSGENDEGALERLVAQLSRTGRLTSSLLVRALCVGDVAFFETAMSYLGNVPLTNARLLIHDAGRLGLKSIYDKAKLPPALLPACRIALDVLKETPYDGEAHDIERHRRRVIERILTQYEDLAAEDLDYLLAKLGDLMVAEAA</sequence>
<feature type="compositionally biased region" description="Low complexity" evidence="1">
    <location>
        <begin position="1"/>
        <end position="17"/>
    </location>
</feature>
<dbReference type="EMBL" id="JAGINP010000001">
    <property type="protein sequence ID" value="MBP2290464.1"/>
    <property type="molecule type" value="Genomic_DNA"/>
</dbReference>
<dbReference type="RefSeq" id="WP_209762533.1">
    <property type="nucleotide sequence ID" value="NZ_JAGINP010000001.1"/>
</dbReference>
<dbReference type="Proteomes" id="UP000781958">
    <property type="component" value="Unassembled WGS sequence"/>
</dbReference>
<reference evidence="2 3" key="1">
    <citation type="submission" date="2021-03" db="EMBL/GenBank/DDBJ databases">
        <title>Genomic Encyclopedia of Type Strains, Phase III (KMG-III): the genomes of soil and plant-associated and newly described type strains.</title>
        <authorList>
            <person name="Whitman W."/>
        </authorList>
    </citation>
    <scope>NUCLEOTIDE SEQUENCE [LARGE SCALE GENOMIC DNA]</scope>
    <source>
        <strain evidence="2 3">IMMIB AFH-6</strain>
    </source>
</reference>
<organism evidence="2 3">
    <name type="scientific">Azospirillum rugosum</name>
    <dbReference type="NCBI Taxonomy" id="416170"/>
    <lineage>
        <taxon>Bacteria</taxon>
        <taxon>Pseudomonadati</taxon>
        <taxon>Pseudomonadota</taxon>
        <taxon>Alphaproteobacteria</taxon>
        <taxon>Rhodospirillales</taxon>
        <taxon>Azospirillaceae</taxon>
        <taxon>Azospirillum</taxon>
    </lineage>
</organism>
<proteinExistence type="predicted"/>
<dbReference type="PIRSF" id="PIRSF035865">
    <property type="entry name" value="UCP035865"/>
    <property type="match status" value="1"/>
</dbReference>
<evidence type="ECO:0000313" key="2">
    <source>
        <dbReference type="EMBL" id="MBP2290464.1"/>
    </source>
</evidence>
<comment type="caution">
    <text evidence="2">The sequence shown here is derived from an EMBL/GenBank/DDBJ whole genome shotgun (WGS) entry which is preliminary data.</text>
</comment>
<dbReference type="Pfam" id="PF10098">
    <property type="entry name" value="DUF2336"/>
    <property type="match status" value="1"/>
</dbReference>
<dbReference type="InterPro" id="IPR014598">
    <property type="entry name" value="UCP035865"/>
</dbReference>
<name>A0ABS4SE54_9PROT</name>
<gene>
    <name evidence="2" type="ORF">J2851_000201</name>
</gene>
<evidence type="ECO:0000313" key="3">
    <source>
        <dbReference type="Proteomes" id="UP000781958"/>
    </source>
</evidence>
<accession>A0ABS4SE54</accession>